<name>A0A1H9W5T0_9SPHI</name>
<gene>
    <name evidence="2" type="ORF">SAMN04488023_1597</name>
</gene>
<dbReference type="Pfam" id="PF10884">
    <property type="entry name" value="DUF2683"/>
    <property type="match status" value="1"/>
</dbReference>
<reference evidence="2 3" key="1">
    <citation type="submission" date="2016-10" db="EMBL/GenBank/DDBJ databases">
        <authorList>
            <person name="de Groot N.N."/>
        </authorList>
    </citation>
    <scope>NUCLEOTIDE SEQUENCE [LARGE SCALE GENOMIC DNA]</scope>
    <source>
        <strain evidence="2 3">DSM 18610</strain>
    </source>
</reference>
<dbReference type="InterPro" id="IPR020271">
    <property type="entry name" value="Uncharacterised_MJ1172"/>
</dbReference>
<evidence type="ECO:0000313" key="2">
    <source>
        <dbReference type="EMBL" id="SES29139.1"/>
    </source>
</evidence>
<organism evidence="2 3">
    <name type="scientific">Pedobacter rhizosphaerae</name>
    <dbReference type="NCBI Taxonomy" id="390241"/>
    <lineage>
        <taxon>Bacteria</taxon>
        <taxon>Pseudomonadati</taxon>
        <taxon>Bacteroidota</taxon>
        <taxon>Sphingobacteriia</taxon>
        <taxon>Sphingobacteriales</taxon>
        <taxon>Sphingobacteriaceae</taxon>
        <taxon>Pedobacter</taxon>
    </lineage>
</organism>
<dbReference type="AlphaFoldDB" id="A0A1H9W5T0"/>
<protein>
    <submittedName>
        <fullName evidence="2">Uncharacterized protein</fullName>
    </submittedName>
</protein>
<dbReference type="STRING" id="390241.SAMN04488023_1597"/>
<keyword evidence="3" id="KW-1185">Reference proteome</keyword>
<dbReference type="RefSeq" id="WP_090889776.1">
    <property type="nucleotide sequence ID" value="NZ_FOGG01000059.1"/>
</dbReference>
<proteinExistence type="predicted"/>
<evidence type="ECO:0000313" key="3">
    <source>
        <dbReference type="Proteomes" id="UP000199572"/>
    </source>
</evidence>
<dbReference type="EMBL" id="FOGG01000059">
    <property type="protein sequence ID" value="SES29139.1"/>
    <property type="molecule type" value="Genomic_DNA"/>
</dbReference>
<accession>A0A1H9W5T0</accession>
<feature type="region of interest" description="Disordered" evidence="1">
    <location>
        <begin position="45"/>
        <end position="65"/>
    </location>
</feature>
<dbReference type="Proteomes" id="UP000199572">
    <property type="component" value="Unassembled WGS sequence"/>
</dbReference>
<dbReference type="OrthoDB" id="827255at2"/>
<evidence type="ECO:0000256" key="1">
    <source>
        <dbReference type="SAM" id="MobiDB-lite"/>
    </source>
</evidence>
<sequence>METLIVHPKNKEQLSAIKAVMKALKIDFKAEKKYNQEIVNKVLDGENSRKSGKPGLKIDVPNMWK</sequence>